<protein>
    <recommendedName>
        <fullName evidence="2">Glycosyl transferase CAP10 domain-containing protein</fullName>
    </recommendedName>
</protein>
<dbReference type="PANTHER" id="PTHR12203:SF61">
    <property type="entry name" value="CAPSULE PROTEIN"/>
    <property type="match status" value="1"/>
</dbReference>
<evidence type="ECO:0000259" key="2">
    <source>
        <dbReference type="SMART" id="SM00672"/>
    </source>
</evidence>
<feature type="transmembrane region" description="Helical" evidence="1">
    <location>
        <begin position="214"/>
        <end position="239"/>
    </location>
</feature>
<dbReference type="PANTHER" id="PTHR12203">
    <property type="entry name" value="KDEL LYS-ASP-GLU-LEU CONTAINING - RELATED"/>
    <property type="match status" value="1"/>
</dbReference>
<feature type="transmembrane region" description="Helical" evidence="1">
    <location>
        <begin position="36"/>
        <end position="55"/>
    </location>
</feature>
<evidence type="ECO:0000313" key="3">
    <source>
        <dbReference type="EMBL" id="KAK3322617.1"/>
    </source>
</evidence>
<feature type="transmembrane region" description="Helical" evidence="1">
    <location>
        <begin position="148"/>
        <end position="168"/>
    </location>
</feature>
<keyword evidence="1" id="KW-1133">Transmembrane helix</keyword>
<gene>
    <name evidence="3" type="ORF">B0H66DRAFT_581699</name>
</gene>
<reference evidence="3" key="2">
    <citation type="submission" date="2023-06" db="EMBL/GenBank/DDBJ databases">
        <authorList>
            <consortium name="Lawrence Berkeley National Laboratory"/>
            <person name="Haridas S."/>
            <person name="Hensen N."/>
            <person name="Bonometti L."/>
            <person name="Westerberg I."/>
            <person name="Brannstrom I.O."/>
            <person name="Guillou S."/>
            <person name="Cros-Aarteil S."/>
            <person name="Calhoun S."/>
            <person name="Kuo A."/>
            <person name="Mondo S."/>
            <person name="Pangilinan J."/>
            <person name="Riley R."/>
            <person name="Labutti K."/>
            <person name="Andreopoulos B."/>
            <person name="Lipzen A."/>
            <person name="Chen C."/>
            <person name="Yanf M."/>
            <person name="Daum C."/>
            <person name="Ng V."/>
            <person name="Clum A."/>
            <person name="Steindorff A."/>
            <person name="Ohm R."/>
            <person name="Martin F."/>
            <person name="Silar P."/>
            <person name="Natvig D."/>
            <person name="Lalanne C."/>
            <person name="Gautier V."/>
            <person name="Ament-Velasquez S.L."/>
            <person name="Kruys A."/>
            <person name="Hutchinson M.I."/>
            <person name="Powell A.J."/>
            <person name="Barry K."/>
            <person name="Miller A.N."/>
            <person name="Grigoriev I.V."/>
            <person name="Debuchy R."/>
            <person name="Gladieux P."/>
            <person name="Thoren M.H."/>
            <person name="Johannesson H."/>
        </authorList>
    </citation>
    <scope>NUCLEOTIDE SEQUENCE</scope>
    <source>
        <strain evidence="3">CBS 118394</strain>
    </source>
</reference>
<feature type="domain" description="Glycosyl transferase CAP10" evidence="2">
    <location>
        <begin position="552"/>
        <end position="833"/>
    </location>
</feature>
<keyword evidence="1" id="KW-0472">Membrane</keyword>
<dbReference type="InterPro" id="IPR051091">
    <property type="entry name" value="O-Glucosyltr/Glycosyltrsf_90"/>
</dbReference>
<reference evidence="3" key="1">
    <citation type="journal article" date="2023" name="Mol. Phylogenet. Evol.">
        <title>Genome-scale phylogeny and comparative genomics of the fungal order Sordariales.</title>
        <authorList>
            <person name="Hensen N."/>
            <person name="Bonometti L."/>
            <person name="Westerberg I."/>
            <person name="Brannstrom I.O."/>
            <person name="Guillou S."/>
            <person name="Cros-Aarteil S."/>
            <person name="Calhoun S."/>
            <person name="Haridas S."/>
            <person name="Kuo A."/>
            <person name="Mondo S."/>
            <person name="Pangilinan J."/>
            <person name="Riley R."/>
            <person name="LaButti K."/>
            <person name="Andreopoulos B."/>
            <person name="Lipzen A."/>
            <person name="Chen C."/>
            <person name="Yan M."/>
            <person name="Daum C."/>
            <person name="Ng V."/>
            <person name="Clum A."/>
            <person name="Steindorff A."/>
            <person name="Ohm R.A."/>
            <person name="Martin F."/>
            <person name="Silar P."/>
            <person name="Natvig D.O."/>
            <person name="Lalanne C."/>
            <person name="Gautier V."/>
            <person name="Ament-Velasquez S.L."/>
            <person name="Kruys A."/>
            <person name="Hutchinson M.I."/>
            <person name="Powell A.J."/>
            <person name="Barry K."/>
            <person name="Miller A.N."/>
            <person name="Grigoriev I.V."/>
            <person name="Debuchy R."/>
            <person name="Gladieux P."/>
            <person name="Hiltunen Thoren M."/>
            <person name="Johannesson H."/>
        </authorList>
    </citation>
    <scope>NUCLEOTIDE SEQUENCE</scope>
    <source>
        <strain evidence="3">CBS 118394</strain>
    </source>
</reference>
<feature type="transmembrane region" description="Helical" evidence="1">
    <location>
        <begin position="301"/>
        <end position="320"/>
    </location>
</feature>
<feature type="transmembrane region" description="Helical" evidence="1">
    <location>
        <begin position="189"/>
        <end position="208"/>
    </location>
</feature>
<dbReference type="EMBL" id="JAUEDM010000003">
    <property type="protein sequence ID" value="KAK3322617.1"/>
    <property type="molecule type" value="Genomic_DNA"/>
</dbReference>
<dbReference type="Proteomes" id="UP001283341">
    <property type="component" value="Unassembled WGS sequence"/>
</dbReference>
<proteinExistence type="predicted"/>
<dbReference type="SMART" id="SM00672">
    <property type="entry name" value="CAP10"/>
    <property type="match status" value="1"/>
</dbReference>
<dbReference type="InterPro" id="IPR006598">
    <property type="entry name" value="CAP10"/>
</dbReference>
<evidence type="ECO:0000256" key="1">
    <source>
        <dbReference type="SAM" id="Phobius"/>
    </source>
</evidence>
<organism evidence="3 4">
    <name type="scientific">Apodospora peruviana</name>
    <dbReference type="NCBI Taxonomy" id="516989"/>
    <lineage>
        <taxon>Eukaryota</taxon>
        <taxon>Fungi</taxon>
        <taxon>Dikarya</taxon>
        <taxon>Ascomycota</taxon>
        <taxon>Pezizomycotina</taxon>
        <taxon>Sordariomycetes</taxon>
        <taxon>Sordariomycetidae</taxon>
        <taxon>Sordariales</taxon>
        <taxon>Lasiosphaeriaceae</taxon>
        <taxon>Apodospora</taxon>
    </lineage>
</organism>
<keyword evidence="1" id="KW-0812">Transmembrane</keyword>
<comment type="caution">
    <text evidence="3">The sequence shown here is derived from an EMBL/GenBank/DDBJ whole genome shotgun (WGS) entry which is preliminary data.</text>
</comment>
<evidence type="ECO:0000313" key="4">
    <source>
        <dbReference type="Proteomes" id="UP001283341"/>
    </source>
</evidence>
<dbReference type="Pfam" id="PF05686">
    <property type="entry name" value="Glyco_transf_90"/>
    <property type="match status" value="1"/>
</dbReference>
<name>A0AAE0IDA2_9PEZI</name>
<dbReference type="AlphaFoldDB" id="A0AAE0IDA2"/>
<feature type="transmembrane region" description="Helical" evidence="1">
    <location>
        <begin position="124"/>
        <end position="142"/>
    </location>
</feature>
<keyword evidence="4" id="KW-1185">Reference proteome</keyword>
<feature type="transmembrane region" description="Helical" evidence="1">
    <location>
        <begin position="75"/>
        <end position="103"/>
    </location>
</feature>
<feature type="transmembrane region" description="Helical" evidence="1">
    <location>
        <begin position="6"/>
        <end position="24"/>
    </location>
</feature>
<accession>A0AAE0IDA2</accession>
<sequence length="839" mass="93962">MAQVLLRGSIPITASAAAALLFTILTQQFSPRQAELGSDILCWIALPILFLVANRSPVGYRSPLNSSISSSRSSFSSWVVAVGVAIAAFYKAEMGTLCLIPALTPILLIAERKLQSREWQAPRPAPLIETIWALAAWFAIFILSDGNLVGAVLSAIPVAALLLVYAAFVPRMPTQDSVFRSLVPEIDDLEEAIVPLSVRVVLALSIAFGIQTVIFGFSLGPSIASTLALGWMKALAWYFTIRTSRYASWSTATAISTLSLVSTLDPFMQSTDFQALSQVAVSFLTLGQVIYMLPKQAKARSTLWVFALVSLVPYMTNIFAIRSAESSAPPWSASSSGSEPHPVAALIHSAQHDFDDMLKRQSQNYTAAVQEYQSRYGIAPPPGFDTWYEFAVASQSPIIDDFDTIFDTISPFLRLSGREVSNIISALQTTRNIELWHCSFVGSGDNTNTQCVHPYRSFDRHISTLFDKMLADLHGKDLPGVRFLVNHFDEPRVVVPPPSDTDLHFTVTDLRKHPTWDAVTQFCFVSRQSNRTISWPKHADIRTFDLPFVRDRVADMDLCQHPDYRTMNGLLVNPTSFNLISGLAPVFSTGAPLTMGDILIPSPAYSEREFTYDEAHDTPWDKKSNQLYWAGSTTGGYAASDSKWRLFHRQRFVQIAQNRRSSNYYLRSNSEGVISRVTSSFLNGRLWDVAFTRIFQCDRPACREQRGYFHLKSWANKDRALASRLVFDIDGNGISGRYYKLLASRSVPLKQTLLREWHDDRLLPWVHYVPVSQSMEELPELVFYLTSTEEGRELAREVAEAGRNWFGVAMREVDRSIYLYRLLLEMARLQDVEREAGSG</sequence>